<name>A0A0A8Y121_ARUDO</name>
<accession>A0A0A8Y121</accession>
<reference evidence="1" key="2">
    <citation type="journal article" date="2015" name="Data Brief">
        <title>Shoot transcriptome of the giant reed, Arundo donax.</title>
        <authorList>
            <person name="Barrero R.A."/>
            <person name="Guerrero F.D."/>
            <person name="Moolhuijzen P."/>
            <person name="Goolsby J.A."/>
            <person name="Tidwell J."/>
            <person name="Bellgard S.E."/>
            <person name="Bellgard M.I."/>
        </authorList>
    </citation>
    <scope>NUCLEOTIDE SEQUENCE</scope>
    <source>
        <tissue evidence="1">Shoot tissue taken approximately 20 cm above the soil surface</tissue>
    </source>
</reference>
<proteinExistence type="predicted"/>
<organism evidence="1">
    <name type="scientific">Arundo donax</name>
    <name type="common">Giant reed</name>
    <name type="synonym">Donax arundinaceus</name>
    <dbReference type="NCBI Taxonomy" id="35708"/>
    <lineage>
        <taxon>Eukaryota</taxon>
        <taxon>Viridiplantae</taxon>
        <taxon>Streptophyta</taxon>
        <taxon>Embryophyta</taxon>
        <taxon>Tracheophyta</taxon>
        <taxon>Spermatophyta</taxon>
        <taxon>Magnoliopsida</taxon>
        <taxon>Liliopsida</taxon>
        <taxon>Poales</taxon>
        <taxon>Poaceae</taxon>
        <taxon>PACMAD clade</taxon>
        <taxon>Arundinoideae</taxon>
        <taxon>Arundineae</taxon>
        <taxon>Arundo</taxon>
    </lineage>
</organism>
<dbReference type="AlphaFoldDB" id="A0A0A8Y121"/>
<reference evidence="1" key="1">
    <citation type="submission" date="2014-09" db="EMBL/GenBank/DDBJ databases">
        <authorList>
            <person name="Magalhaes I.L.F."/>
            <person name="Oliveira U."/>
            <person name="Santos F.R."/>
            <person name="Vidigal T.H.D.A."/>
            <person name="Brescovit A.D."/>
            <person name="Santos A.J."/>
        </authorList>
    </citation>
    <scope>NUCLEOTIDE SEQUENCE</scope>
    <source>
        <tissue evidence="1">Shoot tissue taken approximately 20 cm above the soil surface</tissue>
    </source>
</reference>
<protein>
    <submittedName>
        <fullName evidence="1">Uncharacterized protein</fullName>
    </submittedName>
</protein>
<sequence>MPRLAFFCEILIPQNLLLHRPLPPDAVPWARVALGSGCCRLGRGLPVNAMCRAARPGMRRRLRRRAREDAAARTWPEAEATLEPVQHLQQAGERMRFRVRG</sequence>
<dbReference type="EMBL" id="GBRH01278184">
    <property type="protein sequence ID" value="JAD19711.1"/>
    <property type="molecule type" value="Transcribed_RNA"/>
</dbReference>
<evidence type="ECO:0000313" key="1">
    <source>
        <dbReference type="EMBL" id="JAD19711.1"/>
    </source>
</evidence>